<evidence type="ECO:0000256" key="1">
    <source>
        <dbReference type="ARBA" id="ARBA00022630"/>
    </source>
</evidence>
<dbReference type="Gene3D" id="3.20.20.30">
    <property type="entry name" value="Luciferase-like domain"/>
    <property type="match status" value="1"/>
</dbReference>
<sequence length="478" mass="52657">MHLNLFTQCSPSPQFKGFWRHPADRSATGYRDLGYWVDLGRRLEAACLDALFFADVHGVYDVYRGDWRAAVRHAVQIPSIDPLLVLPAIAATTSRLGLAVTYSTTYHAPYECARVFSSLDHLTGGRVAWNIVTSYLRSASANGLGEHLDHDERYDRADEYVEVARRLWEESWDDGAVVRDAAANVFTDPDRVRQIDHRGPWFDVRGPHQCEPSPQRTPVLYQAGASGRGLTFAARHAEVVFLTMAEPADGAPQVAKLRSTVAAHGRDPRSVKALQGSMVMVAPTRQEARRRAEEYVALWSGEGQLAKWCGWMDVDLGAYPDETPVGEIAGQGSHSFLGFLRRLGPERDWTVGDVRYLVATARRPRTNAPVTLFGTVEQVADRMEQWLEVADVDGFNLIPCPTTQGIADICDLLVPELQRRGLFRTAYDPAERTLRERYFGAGAPVPPRVPASAPAAVRGAQNIVVSTGAPASNAPTVA</sequence>
<dbReference type="PANTHER" id="PTHR30011:SF16">
    <property type="entry name" value="C2H2 FINGER DOMAIN TRANSCRIPTION FACTOR (EUROFUNG)-RELATED"/>
    <property type="match status" value="1"/>
</dbReference>
<feature type="binding site" evidence="6">
    <location>
        <position position="150"/>
    </location>
    <ligand>
        <name>FMN</name>
        <dbReference type="ChEBI" id="CHEBI:58210"/>
    </ligand>
</feature>
<feature type="binding site" evidence="6">
    <location>
        <position position="154"/>
    </location>
    <ligand>
        <name>FMN</name>
        <dbReference type="ChEBI" id="CHEBI:58210"/>
    </ligand>
</feature>
<name>A0A1C5H1C0_9ACTN</name>
<dbReference type="InterPro" id="IPR011251">
    <property type="entry name" value="Luciferase-like_dom"/>
</dbReference>
<feature type="binding site" evidence="6">
    <location>
        <position position="101"/>
    </location>
    <ligand>
        <name>FMN</name>
        <dbReference type="ChEBI" id="CHEBI:58210"/>
    </ligand>
</feature>
<reference evidence="9" key="1">
    <citation type="submission" date="2016-06" db="EMBL/GenBank/DDBJ databases">
        <authorList>
            <person name="Varghese N."/>
            <person name="Submissions Spin"/>
        </authorList>
    </citation>
    <scope>NUCLEOTIDE SEQUENCE [LARGE SCALE GENOMIC DNA]</scope>
    <source>
        <strain evidence="9">DSM 45647</strain>
    </source>
</reference>
<feature type="domain" description="Luciferase-like" evidence="7">
    <location>
        <begin position="19"/>
        <end position="386"/>
    </location>
</feature>
<keyword evidence="4 8" id="KW-0503">Monooxygenase</keyword>
<evidence type="ECO:0000313" key="9">
    <source>
        <dbReference type="Proteomes" id="UP000199360"/>
    </source>
</evidence>
<dbReference type="GO" id="GO:0016705">
    <property type="term" value="F:oxidoreductase activity, acting on paired donors, with incorporation or reduction of molecular oxygen"/>
    <property type="evidence" value="ECO:0007669"/>
    <property type="project" value="InterPro"/>
</dbReference>
<dbReference type="GO" id="GO:0004497">
    <property type="term" value="F:monooxygenase activity"/>
    <property type="evidence" value="ECO:0007669"/>
    <property type="project" value="UniProtKB-KW"/>
</dbReference>
<accession>A0A1C5H1C0</accession>
<dbReference type="PIRSF" id="PIRSF000337">
    <property type="entry name" value="NTA_MOA"/>
    <property type="match status" value="1"/>
</dbReference>
<evidence type="ECO:0000256" key="5">
    <source>
        <dbReference type="ARBA" id="ARBA00033748"/>
    </source>
</evidence>
<evidence type="ECO:0000256" key="2">
    <source>
        <dbReference type="ARBA" id="ARBA00022643"/>
    </source>
</evidence>
<dbReference type="STRING" id="745366.GA0070213_102130"/>
<dbReference type="NCBIfam" id="TIGR03860">
    <property type="entry name" value="FMN_nitrolo"/>
    <property type="match status" value="1"/>
</dbReference>
<gene>
    <name evidence="8" type="ORF">GA0070213_102130</name>
</gene>
<comment type="similarity">
    <text evidence="5">Belongs to the NtaA/SnaA/DszA monooxygenase family.</text>
</comment>
<evidence type="ECO:0000313" key="8">
    <source>
        <dbReference type="EMBL" id="SCG39627.1"/>
    </source>
</evidence>
<keyword evidence="2 6" id="KW-0288">FMN</keyword>
<dbReference type="SUPFAM" id="SSF51679">
    <property type="entry name" value="Bacterial luciferase-like"/>
    <property type="match status" value="1"/>
</dbReference>
<dbReference type="InterPro" id="IPR016215">
    <property type="entry name" value="NTA_MOA"/>
</dbReference>
<keyword evidence="9" id="KW-1185">Reference proteome</keyword>
<protein>
    <submittedName>
        <fullName evidence="8">FMN-dependent oxidoreductase, nitrilotriacetate monooxygenase family</fullName>
    </submittedName>
</protein>
<organism evidence="8 9">
    <name type="scientific">Micromonospora humi</name>
    <dbReference type="NCBI Taxonomy" id="745366"/>
    <lineage>
        <taxon>Bacteria</taxon>
        <taxon>Bacillati</taxon>
        <taxon>Actinomycetota</taxon>
        <taxon>Actinomycetes</taxon>
        <taxon>Micromonosporales</taxon>
        <taxon>Micromonosporaceae</taxon>
        <taxon>Micromonospora</taxon>
    </lineage>
</organism>
<keyword evidence="1 6" id="KW-0285">Flavoprotein</keyword>
<dbReference type="InterPro" id="IPR051260">
    <property type="entry name" value="Diverse_substr_monoxygenases"/>
</dbReference>
<dbReference type="InterPro" id="IPR036661">
    <property type="entry name" value="Luciferase-like_sf"/>
</dbReference>
<dbReference type="Pfam" id="PF00296">
    <property type="entry name" value="Bac_luciferase"/>
    <property type="match status" value="1"/>
</dbReference>
<feature type="binding site" evidence="6">
    <location>
        <position position="55"/>
    </location>
    <ligand>
        <name>FMN</name>
        <dbReference type="ChEBI" id="CHEBI:58210"/>
    </ligand>
</feature>
<dbReference type="PANTHER" id="PTHR30011">
    <property type="entry name" value="ALKANESULFONATE MONOOXYGENASE-RELATED"/>
    <property type="match status" value="1"/>
</dbReference>
<evidence type="ECO:0000256" key="3">
    <source>
        <dbReference type="ARBA" id="ARBA00023002"/>
    </source>
</evidence>
<feature type="binding site" evidence="6">
    <location>
        <position position="226"/>
    </location>
    <ligand>
        <name>FMN</name>
        <dbReference type="ChEBI" id="CHEBI:58210"/>
    </ligand>
</feature>
<evidence type="ECO:0000256" key="4">
    <source>
        <dbReference type="ARBA" id="ARBA00023033"/>
    </source>
</evidence>
<dbReference type="EMBL" id="FMDM01000002">
    <property type="protein sequence ID" value="SCG39627.1"/>
    <property type="molecule type" value="Genomic_DNA"/>
</dbReference>
<dbReference type="AlphaFoldDB" id="A0A1C5H1C0"/>
<evidence type="ECO:0000259" key="7">
    <source>
        <dbReference type="Pfam" id="PF00296"/>
    </source>
</evidence>
<dbReference type="RefSeq" id="WP_245716239.1">
    <property type="nucleotide sequence ID" value="NZ_FMDM01000002.1"/>
</dbReference>
<dbReference type="Proteomes" id="UP000199360">
    <property type="component" value="Unassembled WGS sequence"/>
</dbReference>
<evidence type="ECO:0000256" key="6">
    <source>
        <dbReference type="PIRSR" id="PIRSR000337-1"/>
    </source>
</evidence>
<proteinExistence type="inferred from homology"/>
<keyword evidence="3" id="KW-0560">Oxidoreductase</keyword>